<name>A0A2G8K9S9_STIJA</name>
<comment type="caution">
    <text evidence="2">The sequence shown here is derived from an EMBL/GenBank/DDBJ whole genome shotgun (WGS) entry which is preliminary data.</text>
</comment>
<sequence length="130" mass="14517">MAMMAGFSELMDAIHPPPTLEPSSQLDSLPSVLAESREELEGLETKSEKITRLEDQVEAEKSKVLELQLKEQIPDDVKYHISSLMELMNKFHQSQGASKLTLQRLSRSNIVVECYPPSVNDADLLPPSPL</sequence>
<organism evidence="2 3">
    <name type="scientific">Stichopus japonicus</name>
    <name type="common">Sea cucumber</name>
    <dbReference type="NCBI Taxonomy" id="307972"/>
    <lineage>
        <taxon>Eukaryota</taxon>
        <taxon>Metazoa</taxon>
        <taxon>Echinodermata</taxon>
        <taxon>Eleutherozoa</taxon>
        <taxon>Echinozoa</taxon>
        <taxon>Holothuroidea</taxon>
        <taxon>Aspidochirotacea</taxon>
        <taxon>Aspidochirotida</taxon>
        <taxon>Stichopodidae</taxon>
        <taxon>Apostichopus</taxon>
    </lineage>
</organism>
<protein>
    <submittedName>
        <fullName evidence="2">Uncharacterized protein</fullName>
    </submittedName>
</protein>
<feature type="coiled-coil region" evidence="1">
    <location>
        <begin position="33"/>
        <end position="70"/>
    </location>
</feature>
<accession>A0A2G8K9S9</accession>
<keyword evidence="3" id="KW-1185">Reference proteome</keyword>
<dbReference type="AlphaFoldDB" id="A0A2G8K9S9"/>
<evidence type="ECO:0000313" key="3">
    <source>
        <dbReference type="Proteomes" id="UP000230750"/>
    </source>
</evidence>
<proteinExistence type="predicted"/>
<dbReference type="Proteomes" id="UP000230750">
    <property type="component" value="Unassembled WGS sequence"/>
</dbReference>
<evidence type="ECO:0000256" key="1">
    <source>
        <dbReference type="SAM" id="Coils"/>
    </source>
</evidence>
<evidence type="ECO:0000313" key="2">
    <source>
        <dbReference type="EMBL" id="PIK44764.1"/>
    </source>
</evidence>
<dbReference type="EMBL" id="MRZV01000756">
    <property type="protein sequence ID" value="PIK44764.1"/>
    <property type="molecule type" value="Genomic_DNA"/>
</dbReference>
<reference evidence="2 3" key="1">
    <citation type="journal article" date="2017" name="PLoS Biol.">
        <title>The sea cucumber genome provides insights into morphological evolution and visceral regeneration.</title>
        <authorList>
            <person name="Zhang X."/>
            <person name="Sun L."/>
            <person name="Yuan J."/>
            <person name="Sun Y."/>
            <person name="Gao Y."/>
            <person name="Zhang L."/>
            <person name="Li S."/>
            <person name="Dai H."/>
            <person name="Hamel J.F."/>
            <person name="Liu C."/>
            <person name="Yu Y."/>
            <person name="Liu S."/>
            <person name="Lin W."/>
            <person name="Guo K."/>
            <person name="Jin S."/>
            <person name="Xu P."/>
            <person name="Storey K.B."/>
            <person name="Huan P."/>
            <person name="Zhang T."/>
            <person name="Zhou Y."/>
            <person name="Zhang J."/>
            <person name="Lin C."/>
            <person name="Li X."/>
            <person name="Xing L."/>
            <person name="Huo D."/>
            <person name="Sun M."/>
            <person name="Wang L."/>
            <person name="Mercier A."/>
            <person name="Li F."/>
            <person name="Yang H."/>
            <person name="Xiang J."/>
        </authorList>
    </citation>
    <scope>NUCLEOTIDE SEQUENCE [LARGE SCALE GENOMIC DNA]</scope>
    <source>
        <strain evidence="2">Shaxun</strain>
        <tissue evidence="2">Muscle</tissue>
    </source>
</reference>
<keyword evidence="1" id="KW-0175">Coiled coil</keyword>
<gene>
    <name evidence="2" type="ORF">BSL78_18369</name>
</gene>